<dbReference type="EMBL" id="BTSX01000003">
    <property type="protein sequence ID" value="GMS89572.1"/>
    <property type="molecule type" value="Genomic_DNA"/>
</dbReference>
<protein>
    <recommendedName>
        <fullName evidence="4">DUF19 domain-containing protein</fullName>
    </recommendedName>
</protein>
<dbReference type="PANTHER" id="PTHR35014:SF1">
    <property type="entry name" value="INFECTION RESPONSE PROTEIN"/>
    <property type="match status" value="1"/>
</dbReference>
<dbReference type="PANTHER" id="PTHR35014">
    <property type="entry name" value="INFECTION RESPONSE PROTEIN-RELATED"/>
    <property type="match status" value="1"/>
</dbReference>
<evidence type="ECO:0000313" key="3">
    <source>
        <dbReference type="Proteomes" id="UP001432027"/>
    </source>
</evidence>
<accession>A0AAV5T3M5</accession>
<feature type="non-terminal residue" evidence="2">
    <location>
        <position position="485"/>
    </location>
</feature>
<dbReference type="AlphaFoldDB" id="A0AAV5T3M5"/>
<dbReference type="Proteomes" id="UP001432027">
    <property type="component" value="Unassembled WGS sequence"/>
</dbReference>
<evidence type="ECO:0000256" key="1">
    <source>
        <dbReference type="SAM" id="SignalP"/>
    </source>
</evidence>
<comment type="caution">
    <text evidence="2">The sequence shown here is derived from an EMBL/GenBank/DDBJ whole genome shotgun (WGS) entry which is preliminary data.</text>
</comment>
<proteinExistence type="predicted"/>
<feature type="signal peptide" evidence="1">
    <location>
        <begin position="1"/>
        <end position="25"/>
    </location>
</feature>
<reference evidence="2" key="1">
    <citation type="submission" date="2023-10" db="EMBL/GenBank/DDBJ databases">
        <title>Genome assembly of Pristionchus species.</title>
        <authorList>
            <person name="Yoshida K."/>
            <person name="Sommer R.J."/>
        </authorList>
    </citation>
    <scope>NUCLEOTIDE SEQUENCE</scope>
    <source>
        <strain evidence="2">RS0144</strain>
    </source>
</reference>
<keyword evidence="1" id="KW-0732">Signal</keyword>
<sequence>MSFEKLRFQMRPLLTISLLVCSVHSHWVDEQLSDVIQPENDDVWSTLQKIRDFSIPNFKGCEQTKACYIDLLTSTGFSSDPFPNYADYLANMTDSYGSGQALSNYCGSFYAVSNCYSLESDSCRSPTVFATLFNLTNDDAYRFSSDLDLRKIMCDNQQALADPCMNKMTKVKRSIPVENDATVSCDTVAADFSAVMSKTNDDCPASVQSVYCQITTKTKEIETIGACDGKIPPCPTTFHSCDNMKICFDTFYDAVKTAGVKTPLPDYSSYASNMKRLFENEDGIGKMCSYQSSLHACILRHANKNCPINAASFRSMFNMNYEQAYDYSTDFNLRKEQCINQEGVRQRSCLYNATLLLNMCKPSIPHNLSLGRACTDLRLAMKCDNFAVRQYCPDEARKMYCITQEIIYQQGALGFCDGWMPHCNEIIVGNGTDTTDEPQPDTTTDGGLLPTLKKLANLSLPNLGGCEQTKGCFINLLTSTGFSSD</sequence>
<evidence type="ECO:0008006" key="4">
    <source>
        <dbReference type="Google" id="ProtNLM"/>
    </source>
</evidence>
<evidence type="ECO:0000313" key="2">
    <source>
        <dbReference type="EMBL" id="GMS89572.1"/>
    </source>
</evidence>
<organism evidence="2 3">
    <name type="scientific">Pristionchus entomophagus</name>
    <dbReference type="NCBI Taxonomy" id="358040"/>
    <lineage>
        <taxon>Eukaryota</taxon>
        <taxon>Metazoa</taxon>
        <taxon>Ecdysozoa</taxon>
        <taxon>Nematoda</taxon>
        <taxon>Chromadorea</taxon>
        <taxon>Rhabditida</taxon>
        <taxon>Rhabditina</taxon>
        <taxon>Diplogasteromorpha</taxon>
        <taxon>Diplogasteroidea</taxon>
        <taxon>Neodiplogasteridae</taxon>
        <taxon>Pristionchus</taxon>
    </lineage>
</organism>
<gene>
    <name evidence="2" type="ORF">PENTCL1PPCAC_11747</name>
</gene>
<name>A0AAV5T3M5_9BILA</name>
<feature type="chain" id="PRO_5043338495" description="DUF19 domain-containing protein" evidence="1">
    <location>
        <begin position="26"/>
        <end position="485"/>
    </location>
</feature>
<keyword evidence="3" id="KW-1185">Reference proteome</keyword>